<dbReference type="AlphaFoldDB" id="A0A917K4S5"/>
<evidence type="ECO:0008006" key="4">
    <source>
        <dbReference type="Google" id="ProtNLM"/>
    </source>
</evidence>
<evidence type="ECO:0000313" key="2">
    <source>
        <dbReference type="EMBL" id="GGJ01003.1"/>
    </source>
</evidence>
<accession>A0A917K4S5</accession>
<sequence>MTAKRARRWRWHALAAGLACLAACAAAPPPPPEPVIRCHEIPNGLVECAVIEPGQEAPSAGH</sequence>
<feature type="signal peptide" evidence="1">
    <location>
        <begin position="1"/>
        <end position="25"/>
    </location>
</feature>
<feature type="chain" id="PRO_5037229921" description="Lipoprotein" evidence="1">
    <location>
        <begin position="26"/>
        <end position="62"/>
    </location>
</feature>
<evidence type="ECO:0000256" key="1">
    <source>
        <dbReference type="SAM" id="SignalP"/>
    </source>
</evidence>
<comment type="caution">
    <text evidence="2">The sequence shown here is derived from an EMBL/GenBank/DDBJ whole genome shotgun (WGS) entry which is preliminary data.</text>
</comment>
<name>A0A917K4S5_9PROT</name>
<dbReference type="Proteomes" id="UP000661507">
    <property type="component" value="Unassembled WGS sequence"/>
</dbReference>
<reference evidence="2" key="2">
    <citation type="submission" date="2020-09" db="EMBL/GenBank/DDBJ databases">
        <authorList>
            <person name="Sun Q."/>
            <person name="Zhou Y."/>
        </authorList>
    </citation>
    <scope>NUCLEOTIDE SEQUENCE</scope>
    <source>
        <strain evidence="2">CGMCC 1.3617</strain>
    </source>
</reference>
<dbReference type="EMBL" id="BMKW01000001">
    <property type="protein sequence ID" value="GGJ01003.1"/>
    <property type="molecule type" value="Genomic_DNA"/>
</dbReference>
<dbReference type="RefSeq" id="WP_188965298.1">
    <property type="nucleotide sequence ID" value="NZ_BMKW01000001.1"/>
</dbReference>
<protein>
    <recommendedName>
        <fullName evidence="4">Lipoprotein</fullName>
    </recommendedName>
</protein>
<evidence type="ECO:0000313" key="3">
    <source>
        <dbReference type="Proteomes" id="UP000661507"/>
    </source>
</evidence>
<reference evidence="2" key="1">
    <citation type="journal article" date="2014" name="Int. J. Syst. Evol. Microbiol.">
        <title>Complete genome sequence of Corynebacterium casei LMG S-19264T (=DSM 44701T), isolated from a smear-ripened cheese.</title>
        <authorList>
            <consortium name="US DOE Joint Genome Institute (JGI-PGF)"/>
            <person name="Walter F."/>
            <person name="Albersmeier A."/>
            <person name="Kalinowski J."/>
            <person name="Ruckert C."/>
        </authorList>
    </citation>
    <scope>NUCLEOTIDE SEQUENCE</scope>
    <source>
        <strain evidence="2">CGMCC 1.3617</strain>
    </source>
</reference>
<proteinExistence type="predicted"/>
<keyword evidence="3" id="KW-1185">Reference proteome</keyword>
<keyword evidence="1" id="KW-0732">Signal</keyword>
<gene>
    <name evidence="2" type="ORF">GCM10011320_04760</name>
</gene>
<organism evidence="2 3">
    <name type="scientific">Neoroseomonas lacus</name>
    <dbReference type="NCBI Taxonomy" id="287609"/>
    <lineage>
        <taxon>Bacteria</taxon>
        <taxon>Pseudomonadati</taxon>
        <taxon>Pseudomonadota</taxon>
        <taxon>Alphaproteobacteria</taxon>
        <taxon>Acetobacterales</taxon>
        <taxon>Acetobacteraceae</taxon>
        <taxon>Neoroseomonas</taxon>
    </lineage>
</organism>